<keyword evidence="12" id="KW-1185">Reference proteome</keyword>
<keyword evidence="2 9" id="KW-1003">Cell membrane</keyword>
<protein>
    <recommendedName>
        <fullName evidence="9">Lipoprotein signal peptidase</fullName>
        <ecNumber evidence="9">3.4.23.36</ecNumber>
    </recommendedName>
    <alternativeName>
        <fullName evidence="9">Prolipoprotein signal peptidase</fullName>
    </alternativeName>
    <alternativeName>
        <fullName evidence="9">Signal peptidase II</fullName>
        <shortName evidence="9">SPase II</shortName>
    </alternativeName>
</protein>
<organism evidence="11 12">
    <name type="scientific">Deinococcus lacus</name>
    <dbReference type="NCBI Taxonomy" id="392561"/>
    <lineage>
        <taxon>Bacteria</taxon>
        <taxon>Thermotogati</taxon>
        <taxon>Deinococcota</taxon>
        <taxon>Deinococci</taxon>
        <taxon>Deinococcales</taxon>
        <taxon>Deinococcaceae</taxon>
        <taxon>Deinococcus</taxon>
    </lineage>
</organism>
<comment type="catalytic activity">
    <reaction evidence="9">
        <text>Release of signal peptides from bacterial membrane prolipoproteins. Hydrolyzes -Xaa-Yaa-Zaa-|-(S,diacylglyceryl)Cys-, in which Xaa is hydrophobic (preferably Leu), and Yaa (Ala or Ser) and Zaa (Gly or Ala) have small, neutral side chains.</text>
        <dbReference type="EC" id="3.4.23.36"/>
    </reaction>
</comment>
<dbReference type="PRINTS" id="PR00781">
    <property type="entry name" value="LIPOSIGPTASE"/>
</dbReference>
<dbReference type="Proteomes" id="UP001596297">
    <property type="component" value="Unassembled WGS sequence"/>
</dbReference>
<dbReference type="Pfam" id="PF01252">
    <property type="entry name" value="Peptidase_A8"/>
    <property type="match status" value="1"/>
</dbReference>
<evidence type="ECO:0000256" key="7">
    <source>
        <dbReference type="ARBA" id="ARBA00022989"/>
    </source>
</evidence>
<keyword evidence="3 9" id="KW-0645">Protease</keyword>
<dbReference type="GO" id="GO:0004190">
    <property type="term" value="F:aspartic-type endopeptidase activity"/>
    <property type="evidence" value="ECO:0007669"/>
    <property type="project" value="UniProtKB-EC"/>
</dbReference>
<feature type="transmembrane region" description="Helical" evidence="9">
    <location>
        <begin position="150"/>
        <end position="168"/>
    </location>
</feature>
<dbReference type="PANTHER" id="PTHR33695">
    <property type="entry name" value="LIPOPROTEIN SIGNAL PEPTIDASE"/>
    <property type="match status" value="1"/>
</dbReference>
<accession>A0ABW1YC14</accession>
<keyword evidence="5 9" id="KW-0064">Aspartyl protease</keyword>
<keyword evidence="4 9" id="KW-0812">Transmembrane</keyword>
<evidence type="ECO:0000256" key="4">
    <source>
        <dbReference type="ARBA" id="ARBA00022692"/>
    </source>
</evidence>
<comment type="caution">
    <text evidence="9">Lacks conserved residue(s) required for the propagation of feature annotation.</text>
</comment>
<proteinExistence type="inferred from homology"/>
<comment type="function">
    <text evidence="9">This protein specifically catalyzes the removal of signal peptides from prolipoproteins.</text>
</comment>
<comment type="similarity">
    <text evidence="1 9 10">Belongs to the peptidase A8 family.</text>
</comment>
<evidence type="ECO:0000256" key="5">
    <source>
        <dbReference type="ARBA" id="ARBA00022750"/>
    </source>
</evidence>
<evidence type="ECO:0000256" key="6">
    <source>
        <dbReference type="ARBA" id="ARBA00022801"/>
    </source>
</evidence>
<dbReference type="EMBL" id="JBHSWD010000001">
    <property type="protein sequence ID" value="MFC6591851.1"/>
    <property type="molecule type" value="Genomic_DNA"/>
</dbReference>
<gene>
    <name evidence="9 11" type="primary">lspA</name>
    <name evidence="11" type="ORF">ACFP81_07405</name>
</gene>
<evidence type="ECO:0000313" key="12">
    <source>
        <dbReference type="Proteomes" id="UP001596297"/>
    </source>
</evidence>
<sequence length="180" mass="19086">MSTLRPHASASLFPRWLLPLLAAVLVAADQWLKAWAIQNLELHAPPITAVPGLLNWVLTYNTGAAWSLFSGGAGLLAVGRMLVGVGLLAYLLLRPQPRALSLALTFIAAGAIGNALDGLRQGQVTDMLDFPFLSVVTQAINGTNFPICNLADVFVVGGTFALLLLSFLEGRADRATPEQV</sequence>
<dbReference type="EC" id="3.4.23.36" evidence="9"/>
<evidence type="ECO:0000256" key="10">
    <source>
        <dbReference type="RuleBase" id="RU004181"/>
    </source>
</evidence>
<evidence type="ECO:0000256" key="1">
    <source>
        <dbReference type="ARBA" id="ARBA00006139"/>
    </source>
</evidence>
<comment type="pathway">
    <text evidence="9">Protein modification; lipoprotein biosynthesis (signal peptide cleavage).</text>
</comment>
<reference evidence="12" key="1">
    <citation type="journal article" date="2019" name="Int. J. Syst. Evol. Microbiol.">
        <title>The Global Catalogue of Microorganisms (GCM) 10K type strain sequencing project: providing services to taxonomists for standard genome sequencing and annotation.</title>
        <authorList>
            <consortium name="The Broad Institute Genomics Platform"/>
            <consortium name="The Broad Institute Genome Sequencing Center for Infectious Disease"/>
            <person name="Wu L."/>
            <person name="Ma J."/>
        </authorList>
    </citation>
    <scope>NUCLEOTIDE SEQUENCE [LARGE SCALE GENOMIC DNA]</scope>
    <source>
        <strain evidence="12">CGMCC 1.15772</strain>
    </source>
</reference>
<evidence type="ECO:0000256" key="8">
    <source>
        <dbReference type="ARBA" id="ARBA00023136"/>
    </source>
</evidence>
<keyword evidence="8 9" id="KW-0472">Membrane</keyword>
<dbReference type="NCBIfam" id="TIGR00077">
    <property type="entry name" value="lspA"/>
    <property type="match status" value="1"/>
</dbReference>
<feature type="transmembrane region" description="Helical" evidence="9">
    <location>
        <begin position="99"/>
        <end position="116"/>
    </location>
</feature>
<feature type="active site" evidence="9">
    <location>
        <position position="126"/>
    </location>
</feature>
<dbReference type="NCBIfam" id="NF011359">
    <property type="entry name" value="PRK14777.1"/>
    <property type="match status" value="1"/>
</dbReference>
<name>A0ABW1YC14_9DEIO</name>
<dbReference type="HAMAP" id="MF_00161">
    <property type="entry name" value="LspA"/>
    <property type="match status" value="1"/>
</dbReference>
<dbReference type="RefSeq" id="WP_380082861.1">
    <property type="nucleotide sequence ID" value="NZ_JBHSWD010000001.1"/>
</dbReference>
<evidence type="ECO:0000313" key="11">
    <source>
        <dbReference type="EMBL" id="MFC6591851.1"/>
    </source>
</evidence>
<keyword evidence="7 9" id="KW-1133">Transmembrane helix</keyword>
<comment type="subcellular location">
    <subcellularLocation>
        <location evidence="9">Cell membrane</location>
        <topology evidence="9">Multi-pass membrane protein</topology>
    </subcellularLocation>
</comment>
<feature type="active site" evidence="9">
    <location>
        <position position="152"/>
    </location>
</feature>
<evidence type="ECO:0000256" key="3">
    <source>
        <dbReference type="ARBA" id="ARBA00022670"/>
    </source>
</evidence>
<evidence type="ECO:0000256" key="2">
    <source>
        <dbReference type="ARBA" id="ARBA00022475"/>
    </source>
</evidence>
<dbReference type="InterPro" id="IPR001872">
    <property type="entry name" value="Peptidase_A8"/>
</dbReference>
<feature type="transmembrane region" description="Helical" evidence="9">
    <location>
        <begin position="64"/>
        <end position="92"/>
    </location>
</feature>
<evidence type="ECO:0000256" key="9">
    <source>
        <dbReference type="HAMAP-Rule" id="MF_00161"/>
    </source>
</evidence>
<comment type="caution">
    <text evidence="11">The sequence shown here is derived from an EMBL/GenBank/DDBJ whole genome shotgun (WGS) entry which is preliminary data.</text>
</comment>
<keyword evidence="6 9" id="KW-0378">Hydrolase</keyword>
<dbReference type="PANTHER" id="PTHR33695:SF1">
    <property type="entry name" value="LIPOPROTEIN SIGNAL PEPTIDASE"/>
    <property type="match status" value="1"/>
</dbReference>